<keyword evidence="2" id="KW-0442">Lipid degradation</keyword>
<dbReference type="GO" id="GO:0016042">
    <property type="term" value="P:lipid catabolic process"/>
    <property type="evidence" value="ECO:0007669"/>
    <property type="project" value="UniProtKB-KW"/>
</dbReference>
<dbReference type="PANTHER" id="PTHR10272:SF0">
    <property type="entry name" value="PLATELET-ACTIVATING FACTOR ACETYLHYDROLASE"/>
    <property type="match status" value="1"/>
</dbReference>
<comment type="caution">
    <text evidence="5">The sequence shown here is derived from an EMBL/GenBank/DDBJ whole genome shotgun (WGS) entry which is preliminary data.</text>
</comment>
<dbReference type="InterPro" id="IPR016986">
    <property type="entry name" value="UCP031982_abhydr"/>
</dbReference>
<dbReference type="Gene3D" id="3.40.50.1820">
    <property type="entry name" value="alpha/beta hydrolase"/>
    <property type="match status" value="1"/>
</dbReference>
<dbReference type="GO" id="GO:0003847">
    <property type="term" value="F:1-alkyl-2-acetylglycerophosphocholine esterase activity"/>
    <property type="evidence" value="ECO:0007669"/>
    <property type="project" value="TreeGrafter"/>
</dbReference>
<keyword evidence="6" id="KW-1185">Reference proteome</keyword>
<gene>
    <name evidence="5" type="ORF">GCM10007877_35830</name>
</gene>
<dbReference type="AlphaFoldDB" id="A0AA37T947"/>
<evidence type="ECO:0000256" key="3">
    <source>
        <dbReference type="ARBA" id="ARBA00023098"/>
    </source>
</evidence>
<feature type="chain" id="PRO_5041305058" description="Dienelactone hydrolase" evidence="4">
    <location>
        <begin position="23"/>
        <end position="344"/>
    </location>
</feature>
<dbReference type="RefSeq" id="WP_232595089.1">
    <property type="nucleotide sequence ID" value="NZ_BSPD01000092.1"/>
</dbReference>
<evidence type="ECO:0000256" key="1">
    <source>
        <dbReference type="ARBA" id="ARBA00022801"/>
    </source>
</evidence>
<reference evidence="5 6" key="1">
    <citation type="journal article" date="2014" name="Int. J. Syst. Evol. Microbiol.">
        <title>Complete genome sequence of Corynebacterium casei LMG S-19264T (=DSM 44701T), isolated from a smear-ripened cheese.</title>
        <authorList>
            <consortium name="US DOE Joint Genome Institute (JGI-PGF)"/>
            <person name="Walter F."/>
            <person name="Albersmeier A."/>
            <person name="Kalinowski J."/>
            <person name="Ruckert C."/>
        </authorList>
    </citation>
    <scope>NUCLEOTIDE SEQUENCE [LARGE SCALE GENOMIC DNA]</scope>
    <source>
        <strain evidence="5 6">NBRC 110095</strain>
    </source>
</reference>
<keyword evidence="3" id="KW-0443">Lipid metabolism</keyword>
<protein>
    <recommendedName>
        <fullName evidence="7">Dienelactone hydrolase</fullName>
    </recommendedName>
</protein>
<dbReference type="EMBL" id="BSPD01000092">
    <property type="protein sequence ID" value="GLS27864.1"/>
    <property type="molecule type" value="Genomic_DNA"/>
</dbReference>
<dbReference type="InterPro" id="IPR029058">
    <property type="entry name" value="AB_hydrolase_fold"/>
</dbReference>
<name>A0AA37T947_9GAMM</name>
<sequence length="344" mass="38063">MKHILNLLVFFSVLLSVSFVSASTGTKSFSVKSEEIDFINPQTQEPLKLIFWYPYNTERKCVGAQLCIAKQARFDQGIVLTHGAMGSTRELNWLGYAMASQGFVTVGVNHYGESWAYGQDKVDARRVLEMWRRPKEVSATLDLLEKNKMSAGKVFKRNIDWSNTTAIGFSSGGATVIALAGGRQNPLLMLNYCDSAKAKGDLGCSYLPKNSAPTKPAEEAYASHIDARIARAVALEPAAGHIATKESLSNIKTPVLIIGARNSDFLPFDHHAGFYSRHITTAKLVTLEGDEGHFVFLDTCDHTFKAQGLSLCKDKPGVDRRKVQERLYPHIFSFIYSNPKSLHP</sequence>
<keyword evidence="1" id="KW-0378">Hydrolase</keyword>
<evidence type="ECO:0000313" key="5">
    <source>
        <dbReference type="EMBL" id="GLS27864.1"/>
    </source>
</evidence>
<accession>A0AA37T947</accession>
<dbReference type="PIRSF" id="PIRSF031982">
    <property type="entry name" value="UCP031982_abhydr"/>
    <property type="match status" value="1"/>
</dbReference>
<dbReference type="Proteomes" id="UP001156870">
    <property type="component" value="Unassembled WGS sequence"/>
</dbReference>
<dbReference type="SUPFAM" id="SSF53474">
    <property type="entry name" value="alpha/beta-Hydrolases"/>
    <property type="match status" value="1"/>
</dbReference>
<evidence type="ECO:0000313" key="6">
    <source>
        <dbReference type="Proteomes" id="UP001156870"/>
    </source>
</evidence>
<feature type="signal peptide" evidence="4">
    <location>
        <begin position="1"/>
        <end position="22"/>
    </location>
</feature>
<keyword evidence="4" id="KW-0732">Signal</keyword>
<evidence type="ECO:0000256" key="2">
    <source>
        <dbReference type="ARBA" id="ARBA00022963"/>
    </source>
</evidence>
<dbReference type="PANTHER" id="PTHR10272">
    <property type="entry name" value="PLATELET-ACTIVATING FACTOR ACETYLHYDROLASE"/>
    <property type="match status" value="1"/>
</dbReference>
<evidence type="ECO:0000256" key="4">
    <source>
        <dbReference type="SAM" id="SignalP"/>
    </source>
</evidence>
<evidence type="ECO:0008006" key="7">
    <source>
        <dbReference type="Google" id="ProtNLM"/>
    </source>
</evidence>
<organism evidence="5 6">
    <name type="scientific">Marinibactrum halimedae</name>
    <dbReference type="NCBI Taxonomy" id="1444977"/>
    <lineage>
        <taxon>Bacteria</taxon>
        <taxon>Pseudomonadati</taxon>
        <taxon>Pseudomonadota</taxon>
        <taxon>Gammaproteobacteria</taxon>
        <taxon>Cellvibrionales</taxon>
        <taxon>Cellvibrionaceae</taxon>
        <taxon>Marinibactrum</taxon>
    </lineage>
</organism>
<proteinExistence type="predicted"/>